<dbReference type="EMBL" id="KN837305">
    <property type="protein sequence ID" value="KIJ28471.1"/>
    <property type="molecule type" value="Genomic_DNA"/>
</dbReference>
<keyword evidence="2" id="KW-1185">Reference proteome</keyword>
<evidence type="ECO:0008006" key="3">
    <source>
        <dbReference type="Google" id="ProtNLM"/>
    </source>
</evidence>
<gene>
    <name evidence="1" type="ORF">M422DRAFT_80120</name>
</gene>
<reference evidence="1 2" key="1">
    <citation type="submission" date="2014-06" db="EMBL/GenBank/DDBJ databases">
        <title>Evolutionary Origins and Diversification of the Mycorrhizal Mutualists.</title>
        <authorList>
            <consortium name="DOE Joint Genome Institute"/>
            <consortium name="Mycorrhizal Genomics Consortium"/>
            <person name="Kohler A."/>
            <person name="Kuo A."/>
            <person name="Nagy L.G."/>
            <person name="Floudas D."/>
            <person name="Copeland A."/>
            <person name="Barry K.W."/>
            <person name="Cichocki N."/>
            <person name="Veneault-Fourrey C."/>
            <person name="LaButti K."/>
            <person name="Lindquist E.A."/>
            <person name="Lipzen A."/>
            <person name="Lundell T."/>
            <person name="Morin E."/>
            <person name="Murat C."/>
            <person name="Riley R."/>
            <person name="Ohm R."/>
            <person name="Sun H."/>
            <person name="Tunlid A."/>
            <person name="Henrissat B."/>
            <person name="Grigoriev I.V."/>
            <person name="Hibbett D.S."/>
            <person name="Martin F."/>
        </authorList>
    </citation>
    <scope>NUCLEOTIDE SEQUENCE [LARGE SCALE GENOMIC DNA]</scope>
    <source>
        <strain evidence="1 2">SS14</strain>
    </source>
</reference>
<protein>
    <recommendedName>
        <fullName evidence="3">RNase H type-1 domain-containing protein</fullName>
    </recommendedName>
</protein>
<evidence type="ECO:0000313" key="1">
    <source>
        <dbReference type="EMBL" id="KIJ28471.1"/>
    </source>
</evidence>
<dbReference type="OrthoDB" id="3265515at2759"/>
<dbReference type="HOGENOM" id="CLU_164205_0_0_1"/>
<dbReference type="AlphaFoldDB" id="A0A0C9UT34"/>
<sequence>GNEAADTRAKEASQGTISPTAELPDILRHTLPSSVAALCVQHEKTMILRWAIEWMKSPRFAKLSRIDKNMPSSKTFTLFQKL</sequence>
<feature type="non-terminal residue" evidence="1">
    <location>
        <position position="82"/>
    </location>
</feature>
<name>A0A0C9UT34_SPHS4</name>
<evidence type="ECO:0000313" key="2">
    <source>
        <dbReference type="Proteomes" id="UP000054279"/>
    </source>
</evidence>
<feature type="non-terminal residue" evidence="1">
    <location>
        <position position="1"/>
    </location>
</feature>
<organism evidence="1 2">
    <name type="scientific">Sphaerobolus stellatus (strain SS14)</name>
    <dbReference type="NCBI Taxonomy" id="990650"/>
    <lineage>
        <taxon>Eukaryota</taxon>
        <taxon>Fungi</taxon>
        <taxon>Dikarya</taxon>
        <taxon>Basidiomycota</taxon>
        <taxon>Agaricomycotina</taxon>
        <taxon>Agaricomycetes</taxon>
        <taxon>Phallomycetidae</taxon>
        <taxon>Geastrales</taxon>
        <taxon>Sphaerobolaceae</taxon>
        <taxon>Sphaerobolus</taxon>
    </lineage>
</organism>
<dbReference type="Proteomes" id="UP000054279">
    <property type="component" value="Unassembled WGS sequence"/>
</dbReference>
<accession>A0A0C9UT34</accession>
<proteinExistence type="predicted"/>